<gene>
    <name evidence="10" type="ORF">FSB73_10930</name>
</gene>
<dbReference type="EMBL" id="CP042434">
    <property type="protein sequence ID" value="QEC72110.1"/>
    <property type="molecule type" value="Genomic_DNA"/>
</dbReference>
<dbReference type="InterPro" id="IPR016840">
    <property type="entry name" value="Glyco_hydro_43_endo_a_Ara-ase"/>
</dbReference>
<dbReference type="InterPro" id="IPR050727">
    <property type="entry name" value="GH43_arabinanases"/>
</dbReference>
<feature type="active site" description="Proton acceptor" evidence="6">
    <location>
        <position position="41"/>
    </location>
</feature>
<feature type="active site" description="Proton donor" evidence="6">
    <location>
        <position position="224"/>
    </location>
</feature>
<dbReference type="UniPathway" id="UPA00667"/>
<evidence type="ECO:0000256" key="7">
    <source>
        <dbReference type="PIRSR" id="PIRSR026534-2"/>
    </source>
</evidence>
<evidence type="ECO:0000256" key="5">
    <source>
        <dbReference type="PIRNR" id="PIRNR026534"/>
    </source>
</evidence>
<evidence type="ECO:0000256" key="1">
    <source>
        <dbReference type="ARBA" id="ARBA00004834"/>
    </source>
</evidence>
<organism evidence="10 11">
    <name type="scientific">Arachidicoccus ginsenosidivorans</name>
    <dbReference type="NCBI Taxonomy" id="496057"/>
    <lineage>
        <taxon>Bacteria</taxon>
        <taxon>Pseudomonadati</taxon>
        <taxon>Bacteroidota</taxon>
        <taxon>Chitinophagia</taxon>
        <taxon>Chitinophagales</taxon>
        <taxon>Chitinophagaceae</taxon>
        <taxon>Arachidicoccus</taxon>
    </lineage>
</organism>
<evidence type="ECO:0000256" key="8">
    <source>
        <dbReference type="PIRSR" id="PIRSR026534-3"/>
    </source>
</evidence>
<dbReference type="InterPro" id="IPR006710">
    <property type="entry name" value="Glyco_hydro_43"/>
</dbReference>
<dbReference type="Proteomes" id="UP000321291">
    <property type="component" value="Chromosome"/>
</dbReference>
<reference evidence="10 11" key="1">
    <citation type="journal article" date="2017" name="Int. J. Syst. Evol. Microbiol.">
        <title>Arachidicoccus ginsenosidivorans sp. nov., with ginsenoside-converting activity isolated from ginseng cultivating soil.</title>
        <authorList>
            <person name="Siddiqi M.Z."/>
            <person name="Aslam Z."/>
            <person name="Im W.T."/>
        </authorList>
    </citation>
    <scope>NUCLEOTIDE SEQUENCE [LARGE SCALE GENOMIC DNA]</scope>
    <source>
        <strain evidence="10 11">Gsoil 809</strain>
    </source>
</reference>
<evidence type="ECO:0000313" key="10">
    <source>
        <dbReference type="EMBL" id="QEC72110.1"/>
    </source>
</evidence>
<dbReference type="SUPFAM" id="SSF75005">
    <property type="entry name" value="Arabinanase/levansucrase/invertase"/>
    <property type="match status" value="1"/>
</dbReference>
<keyword evidence="4 5" id="KW-0326">Glycosidase</keyword>
<evidence type="ECO:0000313" key="11">
    <source>
        <dbReference type="Proteomes" id="UP000321291"/>
    </source>
</evidence>
<feature type="binding site" evidence="7">
    <location>
        <position position="41"/>
    </location>
    <ligand>
        <name>substrate</name>
    </ligand>
</feature>
<proteinExistence type="inferred from homology"/>
<dbReference type="Gene3D" id="2.115.10.20">
    <property type="entry name" value="Glycosyl hydrolase domain, family 43"/>
    <property type="match status" value="1"/>
</dbReference>
<accession>A0A5B8VKS7</accession>
<feature type="transmembrane region" description="Helical" evidence="9">
    <location>
        <begin position="12"/>
        <end position="31"/>
    </location>
</feature>
<feature type="binding site" evidence="7">
    <location>
        <begin position="178"/>
        <end position="180"/>
    </location>
    <ligand>
        <name>substrate</name>
    </ligand>
</feature>
<dbReference type="GO" id="GO:0046558">
    <property type="term" value="F:arabinan endo-1,5-alpha-L-arabinosidase activity"/>
    <property type="evidence" value="ECO:0007669"/>
    <property type="project" value="InterPro"/>
</dbReference>
<sequence>MKALCKVKSVRFLLIFNCLVWITVNGFGQTMPMAGPYGVHDPVMIKQDSSYYLFCTGQGITCFSTSDLVNWKRLAPVFKTPPLWAVKAVPGYKGHTWAPDICFHNGKYWLLYSVSAFGKNTSCIGLAENITLDLGSKDYKWVDHGKLIQSVPGRDDWNAIDPNMVFDENNHPWVCFGSFWNGIKLVRLKDDLSAIDEPQSWYSLARRPRKSAASDTAAGNGAIEGPFIFKKGAYYYLFVSFDYCCRGINSNYKVMVGRSKSLTGPYIDKSGTPMLEGGGSPVVTGNKRYPGVGHCGVYTFGGNDFIIFHGYDREKNGRPRLLMEELQWDEEGWPIVKSNFR</sequence>
<dbReference type="GO" id="GO:0031222">
    <property type="term" value="P:arabinan catabolic process"/>
    <property type="evidence" value="ECO:0007669"/>
    <property type="project" value="UniProtKB-UniPathway"/>
</dbReference>
<comment type="pathway">
    <text evidence="1 5">Glycan metabolism; L-arabinan degradation.</text>
</comment>
<evidence type="ECO:0000256" key="4">
    <source>
        <dbReference type="ARBA" id="ARBA00023295"/>
    </source>
</evidence>
<dbReference type="PANTHER" id="PTHR43301">
    <property type="entry name" value="ARABINAN ENDO-1,5-ALPHA-L-ARABINOSIDASE"/>
    <property type="match status" value="1"/>
</dbReference>
<keyword evidence="9" id="KW-1133">Transmembrane helix</keyword>
<keyword evidence="9" id="KW-0472">Membrane</keyword>
<dbReference type="Pfam" id="PF04616">
    <property type="entry name" value="Glyco_hydro_43"/>
    <property type="match status" value="1"/>
</dbReference>
<keyword evidence="11" id="KW-1185">Reference proteome</keyword>
<feature type="binding site" evidence="7">
    <location>
        <position position="118"/>
    </location>
    <ligand>
        <name>substrate</name>
    </ligand>
</feature>
<dbReference type="CDD" id="cd18830">
    <property type="entry name" value="GH43_CjArb43A-like"/>
    <property type="match status" value="1"/>
</dbReference>
<comment type="similarity">
    <text evidence="2 5">Belongs to the glycosyl hydrolase 43 family.</text>
</comment>
<dbReference type="PIRSF" id="PIRSF026534">
    <property type="entry name" value="Endo_alpha-L-arabinosidase"/>
    <property type="match status" value="1"/>
</dbReference>
<evidence type="ECO:0000256" key="9">
    <source>
        <dbReference type="SAM" id="Phobius"/>
    </source>
</evidence>
<name>A0A5B8VKS7_9BACT</name>
<feature type="binding site" evidence="7">
    <location>
        <begin position="158"/>
        <end position="161"/>
    </location>
    <ligand>
        <name>substrate</name>
    </ligand>
</feature>
<evidence type="ECO:0000256" key="6">
    <source>
        <dbReference type="PIRSR" id="PIRSR026534-1"/>
    </source>
</evidence>
<dbReference type="RefSeq" id="WP_146781821.1">
    <property type="nucleotide sequence ID" value="NZ_CP042434.1"/>
</dbReference>
<dbReference type="AlphaFoldDB" id="A0A5B8VKS7"/>
<keyword evidence="9" id="KW-0812">Transmembrane</keyword>
<feature type="site" description="Important for catalytic activity, responsible for pKa modulation of the active site Glu and correct orientation of both the proton donor and substrate" evidence="8">
    <location>
        <position position="161"/>
    </location>
</feature>
<dbReference type="KEGG" id="agi:FSB73_10930"/>
<dbReference type="InterPro" id="IPR023296">
    <property type="entry name" value="Glyco_hydro_beta-prop_sf"/>
</dbReference>
<evidence type="ECO:0000256" key="2">
    <source>
        <dbReference type="ARBA" id="ARBA00009865"/>
    </source>
</evidence>
<feature type="site" description="Important for substrate recognition" evidence="8">
    <location>
        <position position="294"/>
    </location>
</feature>
<evidence type="ECO:0000256" key="3">
    <source>
        <dbReference type="ARBA" id="ARBA00022801"/>
    </source>
</evidence>
<dbReference type="OrthoDB" id="9801455at2"/>
<keyword evidence="3 5" id="KW-0378">Hydrolase</keyword>
<protein>
    <submittedName>
        <fullName evidence="10">Arabinan endo-1,5-alpha-L-arabinosidase</fullName>
    </submittedName>
</protein>
<dbReference type="PANTHER" id="PTHR43301:SF3">
    <property type="entry name" value="ARABINAN ENDO-1,5-ALPHA-L-ARABINOSIDASE A-RELATED"/>
    <property type="match status" value="1"/>
</dbReference>